<dbReference type="SMART" id="SM00965">
    <property type="entry name" value="STN"/>
    <property type="match status" value="1"/>
</dbReference>
<sequence>MSILRALPSLALFMLLPMTSLWAADSLASLPTERYAFTAQPLASALAQFARQNHLQMSVDAKLLQDKMAPALNGELNEQNALTQLLRDSGLDWSITSERTLLLYPRANNDR</sequence>
<evidence type="ECO:0000313" key="6">
    <source>
        <dbReference type="EMBL" id="OCR21651.1"/>
    </source>
</evidence>
<keyword evidence="3" id="KW-0998">Cell outer membrane</keyword>
<evidence type="ECO:0000256" key="1">
    <source>
        <dbReference type="ARBA" id="ARBA00022448"/>
    </source>
</evidence>
<dbReference type="EMBL" id="LGSI01000074">
    <property type="protein sequence ID" value="OCR21651.1"/>
    <property type="molecule type" value="Genomic_DNA"/>
</dbReference>
<keyword evidence="4" id="KW-0732">Signal</keyword>
<dbReference type="GO" id="GO:0019867">
    <property type="term" value="C:outer membrane"/>
    <property type="evidence" value="ECO:0007669"/>
    <property type="project" value="InterPro"/>
</dbReference>
<dbReference type="Pfam" id="PF07660">
    <property type="entry name" value="STN"/>
    <property type="match status" value="1"/>
</dbReference>
<feature type="domain" description="Secretin/TonB short N-terminal" evidence="5">
    <location>
        <begin position="55"/>
        <end position="106"/>
    </location>
</feature>
<accession>A0A1C7YVE8</accession>
<protein>
    <recommendedName>
        <fullName evidence="5">Secretin/TonB short N-terminal domain-containing protein</fullName>
    </recommendedName>
</protein>
<dbReference type="AlphaFoldDB" id="A0A1C7YVE8"/>
<reference evidence="6 7" key="1">
    <citation type="submission" date="2015-07" db="EMBL/GenBank/DDBJ databases">
        <title>Draft genome sequence of a diazotrophic, plant growth-promoting rhizobacterium of the Pseudomonas syringae complex.</title>
        <authorList>
            <person name="Patten C.L."/>
            <person name="Jeong H."/>
        </authorList>
    </citation>
    <scope>NUCLEOTIDE SEQUENCE [LARGE SCALE GENOMIC DNA]</scope>
    <source>
        <strain evidence="6 7">GR12-2</strain>
    </source>
</reference>
<comment type="caution">
    <text evidence="6">The sequence shown here is derived from an EMBL/GenBank/DDBJ whole genome shotgun (WGS) entry which is preliminary data.</text>
</comment>
<keyword evidence="2" id="KW-0472">Membrane</keyword>
<dbReference type="Proteomes" id="UP000093104">
    <property type="component" value="Unassembled WGS sequence"/>
</dbReference>
<dbReference type="InterPro" id="IPR011662">
    <property type="entry name" value="Secretin/TonB_short_N"/>
</dbReference>
<evidence type="ECO:0000313" key="7">
    <source>
        <dbReference type="Proteomes" id="UP000093104"/>
    </source>
</evidence>
<dbReference type="RefSeq" id="WP_065836578.1">
    <property type="nucleotide sequence ID" value="NZ_LGSI01000074.1"/>
</dbReference>
<feature type="signal peptide" evidence="4">
    <location>
        <begin position="1"/>
        <end position="23"/>
    </location>
</feature>
<gene>
    <name evidence="6" type="ORF">AFK24_29330</name>
</gene>
<evidence type="ECO:0000259" key="5">
    <source>
        <dbReference type="SMART" id="SM00965"/>
    </source>
</evidence>
<feature type="chain" id="PRO_5008891862" description="Secretin/TonB short N-terminal domain-containing protein" evidence="4">
    <location>
        <begin position="24"/>
        <end position="111"/>
    </location>
</feature>
<evidence type="ECO:0000256" key="2">
    <source>
        <dbReference type="ARBA" id="ARBA00023136"/>
    </source>
</evidence>
<organism evidence="6 7">
    <name type="scientific">Pseudomonas syringae</name>
    <dbReference type="NCBI Taxonomy" id="317"/>
    <lineage>
        <taxon>Bacteria</taxon>
        <taxon>Pseudomonadati</taxon>
        <taxon>Pseudomonadota</taxon>
        <taxon>Gammaproteobacteria</taxon>
        <taxon>Pseudomonadales</taxon>
        <taxon>Pseudomonadaceae</taxon>
        <taxon>Pseudomonas</taxon>
    </lineage>
</organism>
<evidence type="ECO:0000256" key="3">
    <source>
        <dbReference type="ARBA" id="ARBA00023237"/>
    </source>
</evidence>
<keyword evidence="1" id="KW-0813">Transport</keyword>
<evidence type="ECO:0000256" key="4">
    <source>
        <dbReference type="SAM" id="SignalP"/>
    </source>
</evidence>
<dbReference type="Gene3D" id="3.55.50.30">
    <property type="match status" value="1"/>
</dbReference>
<dbReference type="OrthoDB" id="9766643at2"/>
<name>A0A1C7YVE8_PSESX</name>
<proteinExistence type="predicted"/>